<proteinExistence type="predicted"/>
<dbReference type="RefSeq" id="WP_111216325.1">
    <property type="nucleotide sequence ID" value="NZ_POTY01000157.1"/>
</dbReference>
<gene>
    <name evidence="1" type="ORF">C1I95_22410</name>
</gene>
<dbReference type="AlphaFoldDB" id="A0A2W2DQ88"/>
<dbReference type="Proteomes" id="UP000248924">
    <property type="component" value="Unassembled WGS sequence"/>
</dbReference>
<accession>A0A2W2DQ88</accession>
<comment type="caution">
    <text evidence="1">The sequence shown here is derived from an EMBL/GenBank/DDBJ whole genome shotgun (WGS) entry which is preliminary data.</text>
</comment>
<evidence type="ECO:0000313" key="2">
    <source>
        <dbReference type="Proteomes" id="UP000248924"/>
    </source>
</evidence>
<organism evidence="1 2">
    <name type="scientific">Micromonospora craterilacus</name>
    <dbReference type="NCBI Taxonomy" id="1655439"/>
    <lineage>
        <taxon>Bacteria</taxon>
        <taxon>Bacillati</taxon>
        <taxon>Actinomycetota</taxon>
        <taxon>Actinomycetes</taxon>
        <taxon>Micromonosporales</taxon>
        <taxon>Micromonosporaceae</taxon>
        <taxon>Micromonospora</taxon>
    </lineage>
</organism>
<protein>
    <submittedName>
        <fullName evidence="1">Uncharacterized protein</fullName>
    </submittedName>
</protein>
<keyword evidence="2" id="KW-1185">Reference proteome</keyword>
<dbReference type="EMBL" id="POTY01000157">
    <property type="protein sequence ID" value="PZG14116.1"/>
    <property type="molecule type" value="Genomic_DNA"/>
</dbReference>
<name>A0A2W2DQ88_9ACTN</name>
<sequence>MPLYADTDLLRADAFAAFVDHMRGVIDSLESALAGNLPVANFIRDESDRTLVDGIAAQIEQVRMILLGLRDLSHGDANQVQVLGQLLDQVEVLNTDVANFGSTSRTA</sequence>
<dbReference type="OrthoDB" id="3391892at2"/>
<reference evidence="1 2" key="1">
    <citation type="submission" date="2018-01" db="EMBL/GenBank/DDBJ databases">
        <title>Draft genome sequence of Jishengella sp. NA12.</title>
        <authorList>
            <person name="Sahin N."/>
            <person name="Ay H."/>
            <person name="Saygin H."/>
        </authorList>
    </citation>
    <scope>NUCLEOTIDE SEQUENCE [LARGE SCALE GENOMIC DNA]</scope>
    <source>
        <strain evidence="1 2">NA12</strain>
    </source>
</reference>
<evidence type="ECO:0000313" key="1">
    <source>
        <dbReference type="EMBL" id="PZG14116.1"/>
    </source>
</evidence>